<dbReference type="EMBL" id="JBIGHZ010000005">
    <property type="protein sequence ID" value="MFG6449346.1"/>
    <property type="molecule type" value="Genomic_DNA"/>
</dbReference>
<accession>A0ABW7FYF8</accession>
<evidence type="ECO:0000256" key="1">
    <source>
        <dbReference type="SAM" id="Phobius"/>
    </source>
</evidence>
<protein>
    <recommendedName>
        <fullName evidence="4">DUF4124 domain-containing protein</fullName>
    </recommendedName>
</protein>
<gene>
    <name evidence="2" type="ORF">ACG0Z6_14040</name>
</gene>
<keyword evidence="1" id="KW-1133">Transmembrane helix</keyword>
<evidence type="ECO:0000313" key="3">
    <source>
        <dbReference type="Proteomes" id="UP001606099"/>
    </source>
</evidence>
<sequence>MSYTANSLFRPRVLAGLVLLTAGAGLWWGWGPIAGNVEVVGKRWQRDIDIERLQLESASDWCTAMPPQARDVQRRRVPHPDTGTPTEHCRYQAPSWRIHYQASAEGPWTQSPRWPQPVLQGPGPDGLGAQRAAQRHEHYWLQLQSRSGTQWECALPQAQWQAISLGQRLHVQMDRHGVADCASVRAALH</sequence>
<keyword evidence="3" id="KW-1185">Reference proteome</keyword>
<comment type="caution">
    <text evidence="2">The sequence shown here is derived from an EMBL/GenBank/DDBJ whole genome shotgun (WGS) entry which is preliminary data.</text>
</comment>
<name>A0ABW7FYF8_9BURK</name>
<evidence type="ECO:0008006" key="4">
    <source>
        <dbReference type="Google" id="ProtNLM"/>
    </source>
</evidence>
<dbReference type="RefSeq" id="WP_394462442.1">
    <property type="nucleotide sequence ID" value="NZ_JBIGHZ010000005.1"/>
</dbReference>
<reference evidence="2 3" key="1">
    <citation type="submission" date="2024-08" db="EMBL/GenBank/DDBJ databases">
        <authorList>
            <person name="Lu H."/>
        </authorList>
    </citation>
    <scope>NUCLEOTIDE SEQUENCE [LARGE SCALE GENOMIC DNA]</scope>
    <source>
        <strain evidence="2 3">BYS180W</strain>
    </source>
</reference>
<proteinExistence type="predicted"/>
<evidence type="ECO:0000313" key="2">
    <source>
        <dbReference type="EMBL" id="MFG6449346.1"/>
    </source>
</evidence>
<keyword evidence="1" id="KW-0812">Transmembrane</keyword>
<dbReference type="Proteomes" id="UP001606099">
    <property type="component" value="Unassembled WGS sequence"/>
</dbReference>
<keyword evidence="1" id="KW-0472">Membrane</keyword>
<feature type="transmembrane region" description="Helical" evidence="1">
    <location>
        <begin position="12"/>
        <end position="30"/>
    </location>
</feature>
<organism evidence="2 3">
    <name type="scientific">Roseateles rivi</name>
    <dbReference type="NCBI Taxonomy" id="3299028"/>
    <lineage>
        <taxon>Bacteria</taxon>
        <taxon>Pseudomonadati</taxon>
        <taxon>Pseudomonadota</taxon>
        <taxon>Betaproteobacteria</taxon>
        <taxon>Burkholderiales</taxon>
        <taxon>Sphaerotilaceae</taxon>
        <taxon>Roseateles</taxon>
    </lineage>
</organism>